<evidence type="ECO:0000256" key="3">
    <source>
        <dbReference type="ARBA" id="ARBA00022741"/>
    </source>
</evidence>
<dbReference type="PROSITE" id="PS51194">
    <property type="entry name" value="HELICASE_CTER"/>
    <property type="match status" value="1"/>
</dbReference>
<feature type="compositionally biased region" description="Polar residues" evidence="10">
    <location>
        <begin position="49"/>
        <end position="66"/>
    </location>
</feature>
<keyword evidence="3" id="KW-0547">Nucleotide-binding</keyword>
<dbReference type="InterPro" id="IPR001650">
    <property type="entry name" value="Helicase_C-like"/>
</dbReference>
<feature type="domain" description="RING-type" evidence="11">
    <location>
        <begin position="1014"/>
        <end position="1059"/>
    </location>
</feature>
<dbReference type="GO" id="GO:0006281">
    <property type="term" value="P:DNA repair"/>
    <property type="evidence" value="ECO:0007669"/>
    <property type="project" value="TreeGrafter"/>
</dbReference>
<dbReference type="EMBL" id="JAFIMR010000006">
    <property type="protein sequence ID" value="KAI1877352.1"/>
    <property type="molecule type" value="Genomic_DNA"/>
</dbReference>
<keyword evidence="8" id="KW-0067">ATP-binding</keyword>
<dbReference type="Pfam" id="PF00271">
    <property type="entry name" value="Helicase_C"/>
    <property type="match status" value="1"/>
</dbReference>
<dbReference type="SMART" id="SM00490">
    <property type="entry name" value="HELICc"/>
    <property type="match status" value="1"/>
</dbReference>
<dbReference type="InterPro" id="IPR000330">
    <property type="entry name" value="SNF2_N"/>
</dbReference>
<sequence length="1345" mass="150312">MNLMDGTAPTPEATASPTSAAGTDATMAPSQLLIADSSNLEHTREKSAPQYQPVSSAEENVSTSAASGAEVHTSPTGASLPQSDLNAEKMRLENSEQQHSPTSGPEGQAHIMGNPTLLTTTSDHITPSPTARNVMAQGDEGSNQTKRPSDITDTARSRAANATSASVSEVVQHVAAAQEQPSIIKKEKSPSSTRRPYVYTDAVIDPLSDDEDNKDLQSEDENLDQKPNDIEHLGSKRPSHVARDPFSSYPNSDDDFIDLTGNVDKTTCTWTAKSEPKLKQDDASQPMDLDADGSEVAYTYSPRHVDSMDSDSDSGLFVEEDDSGDYSPGSDDDFTSGKRRNSNVQDTTCFEQAVDIGMHEQVEYDMAMDELREMITKCDELQEKQASGQMTAHERVRLRILEGKIQAEKVRLKVSDSHVVALGTGAADHMCRDGIATEPTAKPRKKLGPRAKTAKEYFAKHGSGFNICGGFKKRKPSDDAAHTRSSKKAKKTTKSAKVTKKASSDSEDPRAKFFHSLCFNNPIEARLKFGDVKETNVTAKTKIDQLNQLTGSATSDSARTAADRRTLKFASEAFGYNMCKANNGEWEVNGMQALLKNHQIIGSAWMLRREFNENAPFGGLVADEMGMGKTVEMLACIVNNQPSGNDLQRWSKTTLIVVPSSLLSQWKAEIQKHIKATHSQEVLVYKMSMGLPKSALTAVDIILTTYHEILAEYPSAQYLKELREEGYKGEEYEEKFKAKLGPLFKIDFWRVVLDEAHAIKNKNSQTSLACCDLPGRLRWAMSGTPLQNSLDEFYPYLKFVKAGCVNDFPEFQKKYSNTKDDAATKRLQEMVSEIMLHRTSSDKFMGKPLFVIPTPHSEDKTIRLTNEERVIYRVVQSRFIKKLNEYLSKSRRRGLDKDGTKEAKDVKFYLLYLLRLRQATAHPFLLETVMKRDLHPEDLVQIKTKLAEIGGRQPVYEQIKTWCTNVTNELDQLNANSGATVLGTTEFGTSKFGYNLNMNKQIDMAFQSRLEHICRICFQTPQAPKRSDCDHLFCTECIAEHVATTFQDKEGNTKCPECDRLLTGLTEAADDETITELGTPEMNEGTQSVVNAMDRNLYEMFEAVEAPATIRGRDQRKLGNDVFDCQPKAKKSTTRFIRECDKKYPGEPMVPSSKATAVKDTTIRWLKEAEDDKIIIFTQWKPMGMIIGRMLQDEGIPFLYFFGDMSKRQKEAAIKGFHDKPEVKVMVASLKCGGVGLNLTCANRVILIDLWWNHSIEMQAFGRVFRISQKKETYFQRIMTKDTIDQRLNELQQKKLEQIDKAMQAGKTLNDKVSIEELASLFGDVEQDSEGMLRTIAPEDDDDDF</sequence>
<dbReference type="GO" id="GO:0005634">
    <property type="term" value="C:nucleus"/>
    <property type="evidence" value="ECO:0007669"/>
    <property type="project" value="TreeGrafter"/>
</dbReference>
<dbReference type="CDD" id="cd16449">
    <property type="entry name" value="RING-HC"/>
    <property type="match status" value="1"/>
</dbReference>
<dbReference type="CDD" id="cd18008">
    <property type="entry name" value="DEXDc_SHPRH-like"/>
    <property type="match status" value="1"/>
</dbReference>
<dbReference type="GO" id="GO:0008270">
    <property type="term" value="F:zinc ion binding"/>
    <property type="evidence" value="ECO:0007669"/>
    <property type="project" value="UniProtKB-KW"/>
</dbReference>
<dbReference type="SUPFAM" id="SSF57850">
    <property type="entry name" value="RING/U-box"/>
    <property type="match status" value="1"/>
</dbReference>
<dbReference type="InterPro" id="IPR027417">
    <property type="entry name" value="P-loop_NTPase"/>
</dbReference>
<evidence type="ECO:0000313" key="15">
    <source>
        <dbReference type="Proteomes" id="UP000829685"/>
    </source>
</evidence>
<evidence type="ECO:0000313" key="14">
    <source>
        <dbReference type="EMBL" id="KAI1877352.1"/>
    </source>
</evidence>
<feature type="domain" description="Helicase C-terminal" evidence="13">
    <location>
        <begin position="1157"/>
        <end position="1314"/>
    </location>
</feature>
<keyword evidence="15" id="KW-1185">Reference proteome</keyword>
<organism evidence="14 15">
    <name type="scientific">Neoarthrinium moseri</name>
    <dbReference type="NCBI Taxonomy" id="1658444"/>
    <lineage>
        <taxon>Eukaryota</taxon>
        <taxon>Fungi</taxon>
        <taxon>Dikarya</taxon>
        <taxon>Ascomycota</taxon>
        <taxon>Pezizomycotina</taxon>
        <taxon>Sordariomycetes</taxon>
        <taxon>Xylariomycetidae</taxon>
        <taxon>Amphisphaeriales</taxon>
        <taxon>Apiosporaceae</taxon>
        <taxon>Neoarthrinium</taxon>
    </lineage>
</organism>
<feature type="compositionally biased region" description="Acidic residues" evidence="10">
    <location>
        <begin position="207"/>
        <end position="222"/>
    </location>
</feature>
<reference evidence="14" key="1">
    <citation type="submission" date="2021-03" db="EMBL/GenBank/DDBJ databases">
        <title>Revisited historic fungal species revealed as producer of novel bioactive compounds through whole genome sequencing and comparative genomics.</title>
        <authorList>
            <person name="Vignolle G.A."/>
            <person name="Hochenegger N."/>
            <person name="Mach R.L."/>
            <person name="Mach-Aigner A.R."/>
            <person name="Javad Rahimi M."/>
            <person name="Salim K.A."/>
            <person name="Chan C.M."/>
            <person name="Lim L.B.L."/>
            <person name="Cai F."/>
            <person name="Druzhinina I.S."/>
            <person name="U'Ren J.M."/>
            <person name="Derntl C."/>
        </authorList>
    </citation>
    <scope>NUCLEOTIDE SEQUENCE</scope>
    <source>
        <strain evidence="14">TUCIM 5799</strain>
    </source>
</reference>
<name>A0A9Q0AP76_9PEZI</name>
<evidence type="ECO:0000256" key="8">
    <source>
        <dbReference type="ARBA" id="ARBA00022840"/>
    </source>
</evidence>
<evidence type="ECO:0000256" key="2">
    <source>
        <dbReference type="ARBA" id="ARBA00022723"/>
    </source>
</evidence>
<gene>
    <name evidence="14" type="ORF">JX265_003360</name>
</gene>
<comment type="caution">
    <text evidence="14">The sequence shown here is derived from an EMBL/GenBank/DDBJ whole genome shotgun (WGS) entry which is preliminary data.</text>
</comment>
<feature type="domain" description="Helicase ATP-binding" evidence="12">
    <location>
        <begin position="610"/>
        <end position="803"/>
    </location>
</feature>
<dbReference type="InterPro" id="IPR049730">
    <property type="entry name" value="SNF2/RAD54-like_C"/>
</dbReference>
<feature type="compositionally biased region" description="Low complexity" evidence="10">
    <location>
        <begin position="157"/>
        <end position="168"/>
    </location>
</feature>
<keyword evidence="4 9" id="KW-0863">Zinc-finger</keyword>
<dbReference type="InterPro" id="IPR001841">
    <property type="entry name" value="Znf_RING"/>
</dbReference>
<dbReference type="GO" id="GO:0005524">
    <property type="term" value="F:ATP binding"/>
    <property type="evidence" value="ECO:0007669"/>
    <property type="project" value="UniProtKB-KW"/>
</dbReference>
<comment type="similarity">
    <text evidence="1">Belongs to the SNF2/RAD54 helicase family.</text>
</comment>
<dbReference type="InterPro" id="IPR018957">
    <property type="entry name" value="Znf_C3HC4_RING-type"/>
</dbReference>
<dbReference type="Pfam" id="PF00097">
    <property type="entry name" value="zf-C3HC4"/>
    <property type="match status" value="1"/>
</dbReference>
<dbReference type="InterPro" id="IPR014001">
    <property type="entry name" value="Helicase_ATP-bd"/>
</dbReference>
<keyword evidence="5" id="KW-0378">Hydrolase</keyword>
<feature type="region of interest" description="Disordered" evidence="10">
    <location>
        <begin position="1"/>
        <end position="253"/>
    </location>
</feature>
<feature type="compositionally biased region" description="Basic and acidic residues" evidence="10">
    <location>
        <begin position="223"/>
        <end position="234"/>
    </location>
</feature>
<evidence type="ECO:0000259" key="11">
    <source>
        <dbReference type="PROSITE" id="PS50089"/>
    </source>
</evidence>
<dbReference type="GO" id="GO:0016787">
    <property type="term" value="F:hydrolase activity"/>
    <property type="evidence" value="ECO:0007669"/>
    <property type="project" value="UniProtKB-KW"/>
</dbReference>
<keyword evidence="7" id="KW-0862">Zinc</keyword>
<evidence type="ECO:0000256" key="6">
    <source>
        <dbReference type="ARBA" id="ARBA00022806"/>
    </source>
</evidence>
<dbReference type="Gene3D" id="3.30.40.10">
    <property type="entry name" value="Zinc/RING finger domain, C3HC4 (zinc finger)"/>
    <property type="match status" value="1"/>
</dbReference>
<dbReference type="CDD" id="cd18793">
    <property type="entry name" value="SF2_C_SNF"/>
    <property type="match status" value="1"/>
</dbReference>
<dbReference type="Proteomes" id="UP000829685">
    <property type="component" value="Unassembled WGS sequence"/>
</dbReference>
<evidence type="ECO:0000256" key="1">
    <source>
        <dbReference type="ARBA" id="ARBA00007025"/>
    </source>
</evidence>
<feature type="compositionally biased region" description="Low complexity" evidence="10">
    <location>
        <begin position="1"/>
        <end position="26"/>
    </location>
</feature>
<dbReference type="PANTHER" id="PTHR45626:SF17">
    <property type="entry name" value="HELICASE-LIKE TRANSCRIPTION FACTOR"/>
    <property type="match status" value="1"/>
</dbReference>
<feature type="region of interest" description="Disordered" evidence="10">
    <location>
        <begin position="302"/>
        <end position="343"/>
    </location>
</feature>
<dbReference type="PANTHER" id="PTHR45626">
    <property type="entry name" value="TRANSCRIPTION TERMINATION FACTOR 2-RELATED"/>
    <property type="match status" value="1"/>
</dbReference>
<dbReference type="PROSITE" id="PS00518">
    <property type="entry name" value="ZF_RING_1"/>
    <property type="match status" value="1"/>
</dbReference>
<feature type="region of interest" description="Disordered" evidence="10">
    <location>
        <begin position="471"/>
        <end position="506"/>
    </location>
</feature>
<feature type="compositionally biased region" description="Polar residues" evidence="10">
    <location>
        <begin position="73"/>
        <end position="85"/>
    </location>
</feature>
<dbReference type="SUPFAM" id="SSF52540">
    <property type="entry name" value="P-loop containing nucleoside triphosphate hydrolases"/>
    <property type="match status" value="2"/>
</dbReference>
<dbReference type="GO" id="GO:0004386">
    <property type="term" value="F:helicase activity"/>
    <property type="evidence" value="ECO:0007669"/>
    <property type="project" value="UniProtKB-KW"/>
</dbReference>
<dbReference type="Gene3D" id="3.40.50.10810">
    <property type="entry name" value="Tandem AAA-ATPase domain"/>
    <property type="match status" value="1"/>
</dbReference>
<dbReference type="InterPro" id="IPR038718">
    <property type="entry name" value="SNF2-like_sf"/>
</dbReference>
<dbReference type="Pfam" id="PF00176">
    <property type="entry name" value="SNF2-rel_dom"/>
    <property type="match status" value="1"/>
</dbReference>
<evidence type="ECO:0000256" key="4">
    <source>
        <dbReference type="ARBA" id="ARBA00022771"/>
    </source>
</evidence>
<dbReference type="GO" id="GO:0008094">
    <property type="term" value="F:ATP-dependent activity, acting on DNA"/>
    <property type="evidence" value="ECO:0007669"/>
    <property type="project" value="TreeGrafter"/>
</dbReference>
<accession>A0A9Q0AP76</accession>
<dbReference type="PROSITE" id="PS51192">
    <property type="entry name" value="HELICASE_ATP_BIND_1"/>
    <property type="match status" value="1"/>
</dbReference>
<evidence type="ECO:0000259" key="13">
    <source>
        <dbReference type="PROSITE" id="PS51194"/>
    </source>
</evidence>
<evidence type="ECO:0000256" key="5">
    <source>
        <dbReference type="ARBA" id="ARBA00022801"/>
    </source>
</evidence>
<dbReference type="InterPro" id="IPR013083">
    <property type="entry name" value="Znf_RING/FYVE/PHD"/>
</dbReference>
<keyword evidence="6" id="KW-0347">Helicase</keyword>
<dbReference type="PROSITE" id="PS50089">
    <property type="entry name" value="ZF_RING_2"/>
    <property type="match status" value="1"/>
</dbReference>
<dbReference type="Gene3D" id="3.40.50.300">
    <property type="entry name" value="P-loop containing nucleotide triphosphate hydrolases"/>
    <property type="match status" value="1"/>
</dbReference>
<feature type="compositionally biased region" description="Polar residues" evidence="10">
    <location>
        <begin position="116"/>
        <end position="131"/>
    </location>
</feature>
<evidence type="ECO:0000256" key="10">
    <source>
        <dbReference type="SAM" id="MobiDB-lite"/>
    </source>
</evidence>
<dbReference type="SMART" id="SM00184">
    <property type="entry name" value="RING"/>
    <property type="match status" value="1"/>
</dbReference>
<evidence type="ECO:0000256" key="7">
    <source>
        <dbReference type="ARBA" id="ARBA00022833"/>
    </source>
</evidence>
<dbReference type="InterPro" id="IPR050628">
    <property type="entry name" value="SNF2_RAD54_helicase_TF"/>
</dbReference>
<dbReference type="InterPro" id="IPR017907">
    <property type="entry name" value="Znf_RING_CS"/>
</dbReference>
<protein>
    <submittedName>
        <fullName evidence="14">Uncharacterized protein</fullName>
    </submittedName>
</protein>
<evidence type="ECO:0000256" key="9">
    <source>
        <dbReference type="PROSITE-ProRule" id="PRU00175"/>
    </source>
</evidence>
<feature type="compositionally biased region" description="Basic residues" evidence="10">
    <location>
        <begin position="484"/>
        <end position="500"/>
    </location>
</feature>
<feature type="compositionally biased region" description="Acidic residues" evidence="10">
    <location>
        <begin position="308"/>
        <end position="334"/>
    </location>
</feature>
<feature type="compositionally biased region" description="Basic and acidic residues" evidence="10">
    <location>
        <begin position="86"/>
        <end position="96"/>
    </location>
</feature>
<feature type="compositionally biased region" description="Basic and acidic residues" evidence="10">
    <location>
        <begin position="147"/>
        <end position="156"/>
    </location>
</feature>
<proteinExistence type="inferred from homology"/>
<evidence type="ECO:0000259" key="12">
    <source>
        <dbReference type="PROSITE" id="PS51192"/>
    </source>
</evidence>
<keyword evidence="2" id="KW-0479">Metal-binding</keyword>
<dbReference type="SMART" id="SM00487">
    <property type="entry name" value="DEXDc"/>
    <property type="match status" value="1"/>
</dbReference>